<keyword evidence="2" id="KW-1185">Reference proteome</keyword>
<evidence type="ECO:0000313" key="2">
    <source>
        <dbReference type="Proteomes" id="UP001149860"/>
    </source>
</evidence>
<protein>
    <submittedName>
        <fullName evidence="1">DUF2634 domain-containing protein</fullName>
    </submittedName>
</protein>
<evidence type="ECO:0000313" key="1">
    <source>
        <dbReference type="EMBL" id="XFD39217.1"/>
    </source>
</evidence>
<gene>
    <name evidence="1" type="ORF">O0236_007205</name>
</gene>
<name>A0ACD5DD64_9LACO</name>
<dbReference type="EMBL" id="CP168151">
    <property type="protein sequence ID" value="XFD39217.1"/>
    <property type="molecule type" value="Genomic_DNA"/>
</dbReference>
<accession>A0ACD5DD64</accession>
<organism evidence="1 2">
    <name type="scientific">Lentilactobacillus terminaliae</name>
    <dbReference type="NCBI Taxonomy" id="3003483"/>
    <lineage>
        <taxon>Bacteria</taxon>
        <taxon>Bacillati</taxon>
        <taxon>Bacillota</taxon>
        <taxon>Bacilli</taxon>
        <taxon>Lactobacillales</taxon>
        <taxon>Lactobacillaceae</taxon>
        <taxon>Lentilactobacillus</taxon>
    </lineage>
</organism>
<dbReference type="Proteomes" id="UP001149860">
    <property type="component" value="Chromosome"/>
</dbReference>
<reference evidence="1" key="1">
    <citation type="submission" date="2024-08" db="EMBL/GenBank/DDBJ databases">
        <title>Lentilactobacillus sp. nov., isolated from tree bark.</title>
        <authorList>
            <person name="Phuengjayaem S."/>
            <person name="Tanasupawat S."/>
        </authorList>
    </citation>
    <scope>NUCLEOTIDE SEQUENCE</scope>
    <source>
        <strain evidence="1">SPB1-3</strain>
    </source>
</reference>
<sequence length="121" mass="13695">MAVDFAYDQNGDLLMNNGSPMFISGLEELKQALSFILQTPKGYWIDEDVGMDFEWILNGYDEAGAKKAVEDTLLQDKRVTEVTYVEPEYQANQRTVIFAIKCQSTLGELDFTKEVNIDAIN</sequence>
<proteinExistence type="predicted"/>